<name>A0A5C5XCT1_9PLAN</name>
<organism evidence="1 2">
    <name type="scientific">Rubinisphaera italica</name>
    <dbReference type="NCBI Taxonomy" id="2527969"/>
    <lineage>
        <taxon>Bacteria</taxon>
        <taxon>Pseudomonadati</taxon>
        <taxon>Planctomycetota</taxon>
        <taxon>Planctomycetia</taxon>
        <taxon>Planctomycetales</taxon>
        <taxon>Planctomycetaceae</taxon>
        <taxon>Rubinisphaera</taxon>
    </lineage>
</organism>
<proteinExistence type="predicted"/>
<evidence type="ECO:0000313" key="2">
    <source>
        <dbReference type="Proteomes" id="UP000316095"/>
    </source>
</evidence>
<accession>A0A5C5XCT1</accession>
<protein>
    <submittedName>
        <fullName evidence="1">Uncharacterized protein</fullName>
    </submittedName>
</protein>
<comment type="caution">
    <text evidence="1">The sequence shown here is derived from an EMBL/GenBank/DDBJ whole genome shotgun (WGS) entry which is preliminary data.</text>
</comment>
<dbReference type="EMBL" id="SJPG01000001">
    <property type="protein sequence ID" value="TWT59722.1"/>
    <property type="molecule type" value="Genomic_DNA"/>
</dbReference>
<dbReference type="Proteomes" id="UP000316095">
    <property type="component" value="Unassembled WGS sequence"/>
</dbReference>
<evidence type="ECO:0000313" key="1">
    <source>
        <dbReference type="EMBL" id="TWT59722.1"/>
    </source>
</evidence>
<dbReference type="AlphaFoldDB" id="A0A5C5XCT1"/>
<reference evidence="1 2" key="1">
    <citation type="submission" date="2019-02" db="EMBL/GenBank/DDBJ databases">
        <title>Deep-cultivation of Planctomycetes and their phenomic and genomic characterization uncovers novel biology.</title>
        <authorList>
            <person name="Wiegand S."/>
            <person name="Jogler M."/>
            <person name="Boedeker C."/>
            <person name="Pinto D."/>
            <person name="Vollmers J."/>
            <person name="Rivas-Marin E."/>
            <person name="Kohn T."/>
            <person name="Peeters S.H."/>
            <person name="Heuer A."/>
            <person name="Rast P."/>
            <person name="Oberbeckmann S."/>
            <person name="Bunk B."/>
            <person name="Jeske O."/>
            <person name="Meyerdierks A."/>
            <person name="Storesund J.E."/>
            <person name="Kallscheuer N."/>
            <person name="Luecker S."/>
            <person name="Lage O.M."/>
            <person name="Pohl T."/>
            <person name="Merkel B.J."/>
            <person name="Hornburger P."/>
            <person name="Mueller R.-W."/>
            <person name="Bruemmer F."/>
            <person name="Labrenz M."/>
            <person name="Spormann A.M."/>
            <person name="Op Den Camp H."/>
            <person name="Overmann J."/>
            <person name="Amann R."/>
            <person name="Jetten M.S.M."/>
            <person name="Mascher T."/>
            <person name="Medema M.H."/>
            <person name="Devos D.P."/>
            <person name="Kaster A.-K."/>
            <person name="Ovreas L."/>
            <person name="Rohde M."/>
            <person name="Galperin M.Y."/>
            <person name="Jogler C."/>
        </authorList>
    </citation>
    <scope>NUCLEOTIDE SEQUENCE [LARGE SCALE GENOMIC DNA]</scope>
    <source>
        <strain evidence="1 2">Pan54</strain>
    </source>
</reference>
<keyword evidence="2" id="KW-1185">Reference proteome</keyword>
<sequence>MRALSKSPQAFGPAEGNTSSSMWQAVFGVGDAFLFCLLWLDFNVLYGSSTDSVILEPNLFELSEMLPLSLIRSLFFS</sequence>
<gene>
    <name evidence="1" type="ORF">Pan54_04320</name>
</gene>